<sequence>MQVPAVKSEVDAVLWPAPTPHAHKYMKADMPSSNFECLPVAKHGQIKYFTSRQDTTNKTICYNYLQSIKYINAYCTANANFIRETLLRQGITTRDDPPPMISPLFLTRGLRARTFTTVSSSPKRHNRKESGNYFSWSARPNHSSMDRTHGKRSIKPHFVSLESNSYAEEVEEEPYITVMVPRETFTRDANAQLVASALNSRDISIPAYVNERHDIVVHGKKMSFVYALNSVLRVLPQ</sequence>
<evidence type="ECO:0000313" key="2">
    <source>
        <dbReference type="EMBL" id="ELU45539.1"/>
    </source>
</evidence>
<dbReference type="STRING" id="983506.L8XA32"/>
<comment type="caution">
    <text evidence="2">The sequence shown here is derived from an EMBL/GenBank/DDBJ whole genome shotgun (WGS) entry which is preliminary data.</text>
</comment>
<gene>
    <name evidence="2" type="ORF">AG1IA_00417</name>
</gene>
<proteinExistence type="predicted"/>
<evidence type="ECO:0000256" key="1">
    <source>
        <dbReference type="SAM" id="MobiDB-lite"/>
    </source>
</evidence>
<name>L8XA32_THACA</name>
<organism evidence="2 3">
    <name type="scientific">Thanatephorus cucumeris (strain AG1-IA)</name>
    <name type="common">Rice sheath blight fungus</name>
    <name type="synonym">Rhizoctonia solani</name>
    <dbReference type="NCBI Taxonomy" id="983506"/>
    <lineage>
        <taxon>Eukaryota</taxon>
        <taxon>Fungi</taxon>
        <taxon>Dikarya</taxon>
        <taxon>Basidiomycota</taxon>
        <taxon>Agaricomycotina</taxon>
        <taxon>Agaricomycetes</taxon>
        <taxon>Cantharellales</taxon>
        <taxon>Ceratobasidiaceae</taxon>
        <taxon>Rhizoctonia</taxon>
        <taxon>Rhizoctonia solani AG-1</taxon>
    </lineage>
</organism>
<dbReference type="HOGENOM" id="CLU_1171295_0_0_1"/>
<dbReference type="AlphaFoldDB" id="L8XA32"/>
<evidence type="ECO:0000313" key="3">
    <source>
        <dbReference type="Proteomes" id="UP000011668"/>
    </source>
</evidence>
<keyword evidence="3" id="KW-1185">Reference proteome</keyword>
<protein>
    <submittedName>
        <fullName evidence="2">Uncharacterized protein</fullName>
    </submittedName>
</protein>
<dbReference type="Proteomes" id="UP000011668">
    <property type="component" value="Unassembled WGS sequence"/>
</dbReference>
<dbReference type="OrthoDB" id="201621at2759"/>
<feature type="region of interest" description="Disordered" evidence="1">
    <location>
        <begin position="116"/>
        <end position="151"/>
    </location>
</feature>
<dbReference type="InterPro" id="IPR045864">
    <property type="entry name" value="aa-tRNA-synth_II/BPL/LPL"/>
</dbReference>
<feature type="compositionally biased region" description="Polar residues" evidence="1">
    <location>
        <begin position="132"/>
        <end position="143"/>
    </location>
</feature>
<dbReference type="EMBL" id="AFRT01000065">
    <property type="protein sequence ID" value="ELU45539.1"/>
    <property type="molecule type" value="Genomic_DNA"/>
</dbReference>
<reference evidence="2 3" key="1">
    <citation type="journal article" date="2013" name="Nat. Commun.">
        <title>The evolution and pathogenic mechanisms of the rice sheath blight pathogen.</title>
        <authorList>
            <person name="Zheng A."/>
            <person name="Lin R."/>
            <person name="Xu L."/>
            <person name="Qin P."/>
            <person name="Tang C."/>
            <person name="Ai P."/>
            <person name="Zhang D."/>
            <person name="Liu Y."/>
            <person name="Sun Z."/>
            <person name="Feng H."/>
            <person name="Wang Y."/>
            <person name="Chen Y."/>
            <person name="Liang X."/>
            <person name="Fu R."/>
            <person name="Li Q."/>
            <person name="Zhang J."/>
            <person name="Yu X."/>
            <person name="Xie Z."/>
            <person name="Ding L."/>
            <person name="Guan P."/>
            <person name="Tang J."/>
            <person name="Liang Y."/>
            <person name="Wang S."/>
            <person name="Deng Q."/>
            <person name="Li S."/>
            <person name="Zhu J."/>
            <person name="Wang L."/>
            <person name="Liu H."/>
            <person name="Li P."/>
        </authorList>
    </citation>
    <scope>NUCLEOTIDE SEQUENCE [LARGE SCALE GENOMIC DNA]</scope>
    <source>
        <strain evidence="3">AG-1 IA</strain>
    </source>
</reference>
<accession>L8XA32</accession>
<dbReference type="Gene3D" id="3.30.930.10">
    <property type="entry name" value="Bira Bifunctional Protein, Domain 2"/>
    <property type="match status" value="1"/>
</dbReference>